<evidence type="ECO:0000256" key="1">
    <source>
        <dbReference type="SAM" id="Phobius"/>
    </source>
</evidence>
<dbReference type="RefSeq" id="WP_177669658.1">
    <property type="nucleotide sequence ID" value="NZ_JACRSY010000009.1"/>
</dbReference>
<dbReference type="Proteomes" id="UP000655830">
    <property type="component" value="Unassembled WGS sequence"/>
</dbReference>
<keyword evidence="1" id="KW-1133">Transmembrane helix</keyword>
<reference evidence="2" key="1">
    <citation type="submission" date="2020-08" db="EMBL/GenBank/DDBJ databases">
        <title>Genome public.</title>
        <authorList>
            <person name="Liu C."/>
            <person name="Sun Q."/>
        </authorList>
    </citation>
    <scope>NUCLEOTIDE SEQUENCE</scope>
    <source>
        <strain evidence="2">NSJ-12</strain>
    </source>
</reference>
<evidence type="ECO:0000313" key="3">
    <source>
        <dbReference type="Proteomes" id="UP000655830"/>
    </source>
</evidence>
<keyword evidence="1" id="KW-0472">Membrane</keyword>
<keyword evidence="3" id="KW-1185">Reference proteome</keyword>
<dbReference type="Pfam" id="PF14209">
    <property type="entry name" value="DUF4321"/>
    <property type="match status" value="1"/>
</dbReference>
<dbReference type="EMBL" id="JACRSY010000009">
    <property type="protein sequence ID" value="MBC8579356.1"/>
    <property type="molecule type" value="Genomic_DNA"/>
</dbReference>
<keyword evidence="1" id="KW-0812">Transmembrane</keyword>
<evidence type="ECO:0000313" key="2">
    <source>
        <dbReference type="EMBL" id="MBC8579356.1"/>
    </source>
</evidence>
<dbReference type="AlphaFoldDB" id="A0A926EE40"/>
<sequence length="83" mass="9127">MKAKNFWVLLLCMLAGLTVGYFIGELCTKVPGLSFMNYQQIFGLEEPIPIDLGVISAVFKFQIKISLAGILGMVGGILIYKKI</sequence>
<accession>A0A926EE40</accession>
<feature type="transmembrane region" description="Helical" evidence="1">
    <location>
        <begin position="61"/>
        <end position="80"/>
    </location>
</feature>
<comment type="caution">
    <text evidence="2">The sequence shown here is derived from an EMBL/GenBank/DDBJ whole genome shotgun (WGS) entry which is preliminary data.</text>
</comment>
<protein>
    <submittedName>
        <fullName evidence="2">DUF4321 domain-containing protein</fullName>
    </submittedName>
</protein>
<name>A0A926EE40_9FIRM</name>
<proteinExistence type="predicted"/>
<gene>
    <name evidence="2" type="ORF">H8718_07430</name>
</gene>
<organism evidence="2 3">
    <name type="scientific">Zhenhengia yiwuensis</name>
    <dbReference type="NCBI Taxonomy" id="2763666"/>
    <lineage>
        <taxon>Bacteria</taxon>
        <taxon>Bacillati</taxon>
        <taxon>Bacillota</taxon>
        <taxon>Clostridia</taxon>
        <taxon>Lachnospirales</taxon>
        <taxon>Lachnospiraceae</taxon>
        <taxon>Zhenhengia</taxon>
    </lineage>
</organism>
<dbReference type="InterPro" id="IPR025470">
    <property type="entry name" value="DUF4321"/>
</dbReference>